<dbReference type="PANTHER" id="PTHR37468">
    <property type="entry name" value="SULFATE TRANSPORTER CYSZ"/>
    <property type="match status" value="1"/>
</dbReference>
<keyword evidence="9 10" id="KW-0472">Membrane</keyword>
<dbReference type="HOGENOM" id="CLU_093783_0_0_7"/>
<feature type="transmembrane region" description="Helical" evidence="10">
    <location>
        <begin position="155"/>
        <end position="180"/>
    </location>
</feature>
<evidence type="ECO:0000256" key="8">
    <source>
        <dbReference type="ARBA" id="ARBA00023032"/>
    </source>
</evidence>
<evidence type="ECO:0000256" key="9">
    <source>
        <dbReference type="ARBA" id="ARBA00023136"/>
    </source>
</evidence>
<organism evidence="11 12">
    <name type="scientific">Desulfotalea psychrophila (strain LSv54 / DSM 12343)</name>
    <dbReference type="NCBI Taxonomy" id="177439"/>
    <lineage>
        <taxon>Bacteria</taxon>
        <taxon>Pseudomonadati</taxon>
        <taxon>Thermodesulfobacteriota</taxon>
        <taxon>Desulfobulbia</taxon>
        <taxon>Desulfobulbales</taxon>
        <taxon>Desulfocapsaceae</taxon>
        <taxon>Desulfotalea</taxon>
    </lineage>
</organism>
<dbReference type="eggNOG" id="COG2981">
    <property type="taxonomic scope" value="Bacteria"/>
</dbReference>
<dbReference type="STRING" id="177439.DP0718"/>
<dbReference type="GO" id="GO:0019344">
    <property type="term" value="P:cysteine biosynthetic process"/>
    <property type="evidence" value="ECO:0007669"/>
    <property type="project" value="TreeGrafter"/>
</dbReference>
<dbReference type="AlphaFoldDB" id="Q6AQC6"/>
<evidence type="ECO:0000256" key="6">
    <source>
        <dbReference type="ARBA" id="ARBA00022692"/>
    </source>
</evidence>
<keyword evidence="3" id="KW-1003">Cell membrane</keyword>
<dbReference type="RefSeq" id="WP_011187963.1">
    <property type="nucleotide sequence ID" value="NC_006138.1"/>
</dbReference>
<keyword evidence="2" id="KW-0813">Transport</keyword>
<protein>
    <recommendedName>
        <fullName evidence="13">Cysteine biosynthesis protein</fullName>
    </recommendedName>
</protein>
<keyword evidence="7 10" id="KW-1133">Transmembrane helix</keyword>
<dbReference type="PANTHER" id="PTHR37468:SF1">
    <property type="entry name" value="SULFATE TRANSPORTER CYSZ"/>
    <property type="match status" value="1"/>
</dbReference>
<keyword evidence="12" id="KW-1185">Reference proteome</keyword>
<evidence type="ECO:0000256" key="5">
    <source>
        <dbReference type="ARBA" id="ARBA00022605"/>
    </source>
</evidence>
<dbReference type="EMBL" id="CR522870">
    <property type="protein sequence ID" value="CAG35447.1"/>
    <property type="molecule type" value="Genomic_DNA"/>
</dbReference>
<keyword evidence="4" id="KW-0997">Cell inner membrane</keyword>
<comment type="subcellular location">
    <subcellularLocation>
        <location evidence="1">Membrane</location>
        <topology evidence="1">Multi-pass membrane protein</topology>
    </subcellularLocation>
</comment>
<keyword evidence="8" id="KW-0764">Sulfate transport</keyword>
<dbReference type="GO" id="GO:0005886">
    <property type="term" value="C:plasma membrane"/>
    <property type="evidence" value="ECO:0007669"/>
    <property type="project" value="TreeGrafter"/>
</dbReference>
<dbReference type="Proteomes" id="UP000000602">
    <property type="component" value="Chromosome"/>
</dbReference>
<proteinExistence type="predicted"/>
<accession>Q6AQC6</accession>
<evidence type="ECO:0000256" key="7">
    <source>
        <dbReference type="ARBA" id="ARBA00022989"/>
    </source>
</evidence>
<evidence type="ECO:0000256" key="3">
    <source>
        <dbReference type="ARBA" id="ARBA00022475"/>
    </source>
</evidence>
<dbReference type="Pfam" id="PF07264">
    <property type="entry name" value="EI24"/>
    <property type="match status" value="1"/>
</dbReference>
<dbReference type="GO" id="GO:0000103">
    <property type="term" value="P:sulfate assimilation"/>
    <property type="evidence" value="ECO:0007669"/>
    <property type="project" value="TreeGrafter"/>
</dbReference>
<sequence>MGKNFFTSGQSSLAWWQIIKDYFFGALRWLYLIGTRIICFYLSFLIAYTLTSPGYFFLSHAAEKIYAGSHFDPDAAFTLKGSLRDLWEGAKIALLGVVVTLVAFSLNFIPLLGQALVILLYTFYSTLIFIDYPASRRQWSLGRKFSWLRNNPFISLRLGIFPALISLVPVINIFGMAFLFPLMTVHATLNFVAIEISPQKKA</sequence>
<keyword evidence="5" id="KW-0028">Amino-acid biosynthesis</keyword>
<evidence type="ECO:0000256" key="2">
    <source>
        <dbReference type="ARBA" id="ARBA00022448"/>
    </source>
</evidence>
<gene>
    <name evidence="11" type="ordered locus">DP0718</name>
</gene>
<dbReference type="InterPro" id="IPR059112">
    <property type="entry name" value="CysZ/EI24"/>
</dbReference>
<dbReference type="GO" id="GO:0009675">
    <property type="term" value="F:high-affinity sulfate:proton symporter activity"/>
    <property type="evidence" value="ECO:0007669"/>
    <property type="project" value="TreeGrafter"/>
</dbReference>
<evidence type="ECO:0000256" key="10">
    <source>
        <dbReference type="SAM" id="Phobius"/>
    </source>
</evidence>
<evidence type="ECO:0000256" key="1">
    <source>
        <dbReference type="ARBA" id="ARBA00004141"/>
    </source>
</evidence>
<evidence type="ECO:0008006" key="13">
    <source>
        <dbReference type="Google" id="ProtNLM"/>
    </source>
</evidence>
<dbReference type="InterPro" id="IPR050480">
    <property type="entry name" value="CysZ-like"/>
</dbReference>
<feature type="transmembrane region" description="Helical" evidence="10">
    <location>
        <begin position="115"/>
        <end position="134"/>
    </location>
</feature>
<dbReference type="KEGG" id="dps:DP0718"/>
<reference evidence="12" key="1">
    <citation type="journal article" date="2004" name="Environ. Microbiol.">
        <title>The genome of Desulfotalea psychrophila, a sulfate-reducing bacterium from permanently cold Arctic sediments.</title>
        <authorList>
            <person name="Rabus R."/>
            <person name="Ruepp A."/>
            <person name="Frickey T."/>
            <person name="Rattei T."/>
            <person name="Fartmann B."/>
            <person name="Stark M."/>
            <person name="Bauer M."/>
            <person name="Zibat A."/>
            <person name="Lombardot T."/>
            <person name="Becker I."/>
            <person name="Amann J."/>
            <person name="Gellner K."/>
            <person name="Teeling H."/>
            <person name="Leuschner W.D."/>
            <person name="Gloeckner F.-O."/>
            <person name="Lupas A.N."/>
            <person name="Amann R."/>
            <person name="Klenk H.-P."/>
        </authorList>
    </citation>
    <scope>NUCLEOTIDE SEQUENCE [LARGE SCALE GENOMIC DNA]</scope>
    <source>
        <strain evidence="12">DSM 12343 / LSv54</strain>
    </source>
</reference>
<evidence type="ECO:0000256" key="4">
    <source>
        <dbReference type="ARBA" id="ARBA00022519"/>
    </source>
</evidence>
<keyword evidence="6 10" id="KW-0812">Transmembrane</keyword>
<feature type="transmembrane region" description="Helical" evidence="10">
    <location>
        <begin position="29"/>
        <end position="50"/>
    </location>
</feature>
<name>Q6AQC6_DESPS</name>
<evidence type="ECO:0000313" key="11">
    <source>
        <dbReference type="EMBL" id="CAG35447.1"/>
    </source>
</evidence>
<evidence type="ECO:0000313" key="12">
    <source>
        <dbReference type="Proteomes" id="UP000000602"/>
    </source>
</evidence>